<feature type="non-terminal residue" evidence="1">
    <location>
        <position position="1"/>
    </location>
</feature>
<protein>
    <submittedName>
        <fullName evidence="1">Uncharacterized protein</fullName>
    </submittedName>
</protein>
<proteinExistence type="predicted"/>
<reference evidence="1" key="1">
    <citation type="submission" date="2018-05" db="EMBL/GenBank/DDBJ databases">
        <authorList>
            <person name="Lanie J.A."/>
            <person name="Ng W.-L."/>
            <person name="Kazmierczak K.M."/>
            <person name="Andrzejewski T.M."/>
            <person name="Davidsen T.M."/>
            <person name="Wayne K.J."/>
            <person name="Tettelin H."/>
            <person name="Glass J.I."/>
            <person name="Rusch D."/>
            <person name="Podicherti R."/>
            <person name="Tsui H.-C.T."/>
            <person name="Winkler M.E."/>
        </authorList>
    </citation>
    <scope>NUCLEOTIDE SEQUENCE</scope>
</reference>
<accession>A0A382BBN1</accession>
<name>A0A382BBN1_9ZZZZ</name>
<evidence type="ECO:0000313" key="1">
    <source>
        <dbReference type="EMBL" id="SVB11196.1"/>
    </source>
</evidence>
<gene>
    <name evidence="1" type="ORF">METZ01_LOCUS164050</name>
</gene>
<sequence length="133" mass="15046">VFYNPIKIDISVFFFVHSIYAMSITTYSGSTLSVDLSRNQKISDDAIASGRKDRNGKPVTHGWISTLPQMESINKFGAYLPCKDMSELISFAKYLFDRNVERYNAYKASLTKSEKTVKTVRATKKVKTVKTTV</sequence>
<organism evidence="1">
    <name type="scientific">marine metagenome</name>
    <dbReference type="NCBI Taxonomy" id="408172"/>
    <lineage>
        <taxon>unclassified sequences</taxon>
        <taxon>metagenomes</taxon>
        <taxon>ecological metagenomes</taxon>
    </lineage>
</organism>
<dbReference type="EMBL" id="UINC01029077">
    <property type="protein sequence ID" value="SVB11196.1"/>
    <property type="molecule type" value="Genomic_DNA"/>
</dbReference>
<dbReference type="AlphaFoldDB" id="A0A382BBN1"/>